<evidence type="ECO:0000313" key="4">
    <source>
        <dbReference type="Proteomes" id="UP000202420"/>
    </source>
</evidence>
<reference evidence="3 4" key="1">
    <citation type="submission" date="2006-09" db="EMBL/GenBank/DDBJ databases">
        <title>Sequence and annotation of the 288-kb ATCV-1 virus that infects an endosymbiotic Chlorella strain of the heliozoon Acanthocystis turfacea.</title>
        <authorList>
            <person name="Fitzgerald L.A."/>
            <person name="Graves M.V."/>
            <person name="Li X."/>
            <person name="Pfitzner A.J.P."/>
            <person name="Hartigan J."/>
            <person name="Van Etten J.L."/>
        </authorList>
    </citation>
    <scope>NUCLEOTIDE SEQUENCE [LARGE SCALE GENOMIC DNA]</scope>
    <source>
        <strain evidence="3 4">ATCV-1</strain>
    </source>
</reference>
<evidence type="ECO:0000313" key="3">
    <source>
        <dbReference type="EMBL" id="ABT16719.1"/>
    </source>
</evidence>
<feature type="transmembrane region" description="Helical" evidence="1">
    <location>
        <begin position="61"/>
        <end position="80"/>
    </location>
</feature>
<dbReference type="OrthoDB" id="20616at10239"/>
<keyword evidence="1" id="KW-0812">Transmembrane</keyword>
<accession>A7K9J5</accession>
<keyword evidence="1" id="KW-1133">Transmembrane helix</keyword>
<keyword evidence="1" id="KW-0472">Membrane</keyword>
<name>A7K9J5_9PHYC</name>
<evidence type="ECO:0000259" key="2">
    <source>
        <dbReference type="Pfam" id="PF07885"/>
    </source>
</evidence>
<dbReference type="InterPro" id="IPR013099">
    <property type="entry name" value="K_chnl_dom"/>
</dbReference>
<dbReference type="KEGG" id="vg:5470584"/>
<dbReference type="SUPFAM" id="SSF81324">
    <property type="entry name" value="Voltage-gated potassium channels"/>
    <property type="match status" value="1"/>
</dbReference>
<organism evidence="3 4">
    <name type="scientific">Chlorovirus heliozoae</name>
    <dbReference type="NCBI Taxonomy" id="322019"/>
    <lineage>
        <taxon>Viruses</taxon>
        <taxon>Varidnaviria</taxon>
        <taxon>Bamfordvirae</taxon>
        <taxon>Nucleocytoviricota</taxon>
        <taxon>Megaviricetes</taxon>
        <taxon>Algavirales</taxon>
        <taxon>Phycodnaviridae</taxon>
        <taxon>Chlorovirus</taxon>
    </lineage>
</organism>
<evidence type="ECO:0000256" key="1">
    <source>
        <dbReference type="SAM" id="Phobius"/>
    </source>
</evidence>
<dbReference type="EMBL" id="EF101928">
    <property type="protein sequence ID" value="ABT16719.1"/>
    <property type="molecule type" value="Genomic_DNA"/>
</dbReference>
<sequence>MLLLIIHIIILIVFTAIYKMLPGGMFSNTDPTWVDCLYFSASTHTTVGYGDLTPKSPVAKLTATAHMLIVFAIVISGFTFPW</sequence>
<dbReference type="RefSeq" id="YP_001427066.1">
    <property type="nucleotide sequence ID" value="NC_008724.1"/>
</dbReference>
<protein>
    <submittedName>
        <fullName evidence="3">Uncharacterized protein Z585R</fullName>
    </submittedName>
</protein>
<gene>
    <name evidence="3" type="primary">Z585R</name>
    <name evidence="3" type="ORF">ATCV1_Z585R</name>
</gene>
<keyword evidence="4" id="KW-1185">Reference proteome</keyword>
<proteinExistence type="predicted"/>
<dbReference type="Gene3D" id="1.10.287.70">
    <property type="match status" value="1"/>
</dbReference>
<dbReference type="Pfam" id="PF07885">
    <property type="entry name" value="Ion_trans_2"/>
    <property type="match status" value="1"/>
</dbReference>
<feature type="domain" description="Potassium channel" evidence="2">
    <location>
        <begin position="7"/>
        <end position="75"/>
    </location>
</feature>
<dbReference type="TCDB" id="1.A.1.12.2">
    <property type="family name" value="the voltage-gated ion channel (vic) superfamily"/>
</dbReference>
<dbReference type="GeneID" id="5470584"/>
<dbReference type="Proteomes" id="UP000202420">
    <property type="component" value="Segment"/>
</dbReference>